<dbReference type="Proteomes" id="UP000799753">
    <property type="component" value="Unassembled WGS sequence"/>
</dbReference>
<keyword evidence="2" id="KW-1185">Reference proteome</keyword>
<evidence type="ECO:0000313" key="2">
    <source>
        <dbReference type="Proteomes" id="UP000799753"/>
    </source>
</evidence>
<gene>
    <name evidence="1" type="ORF">P280DRAFT_141157</name>
</gene>
<name>A0A6A6RMA0_9PLEO</name>
<organism evidence="1 2">
    <name type="scientific">Massarina eburnea CBS 473.64</name>
    <dbReference type="NCBI Taxonomy" id="1395130"/>
    <lineage>
        <taxon>Eukaryota</taxon>
        <taxon>Fungi</taxon>
        <taxon>Dikarya</taxon>
        <taxon>Ascomycota</taxon>
        <taxon>Pezizomycotina</taxon>
        <taxon>Dothideomycetes</taxon>
        <taxon>Pleosporomycetidae</taxon>
        <taxon>Pleosporales</taxon>
        <taxon>Massarineae</taxon>
        <taxon>Massarinaceae</taxon>
        <taxon>Massarina</taxon>
    </lineage>
</organism>
<reference evidence="1" key="1">
    <citation type="journal article" date="2020" name="Stud. Mycol.">
        <title>101 Dothideomycetes genomes: a test case for predicting lifestyles and emergence of pathogens.</title>
        <authorList>
            <person name="Haridas S."/>
            <person name="Albert R."/>
            <person name="Binder M."/>
            <person name="Bloem J."/>
            <person name="Labutti K."/>
            <person name="Salamov A."/>
            <person name="Andreopoulos B."/>
            <person name="Baker S."/>
            <person name="Barry K."/>
            <person name="Bills G."/>
            <person name="Bluhm B."/>
            <person name="Cannon C."/>
            <person name="Castanera R."/>
            <person name="Culley D."/>
            <person name="Daum C."/>
            <person name="Ezra D."/>
            <person name="Gonzalez J."/>
            <person name="Henrissat B."/>
            <person name="Kuo A."/>
            <person name="Liang C."/>
            <person name="Lipzen A."/>
            <person name="Lutzoni F."/>
            <person name="Magnuson J."/>
            <person name="Mondo S."/>
            <person name="Nolan M."/>
            <person name="Ohm R."/>
            <person name="Pangilinan J."/>
            <person name="Park H.-J."/>
            <person name="Ramirez L."/>
            <person name="Alfaro M."/>
            <person name="Sun H."/>
            <person name="Tritt A."/>
            <person name="Yoshinaga Y."/>
            <person name="Zwiers L.-H."/>
            <person name="Turgeon B."/>
            <person name="Goodwin S."/>
            <person name="Spatafora J."/>
            <person name="Crous P."/>
            <person name="Grigoriev I."/>
        </authorList>
    </citation>
    <scope>NUCLEOTIDE SEQUENCE</scope>
    <source>
        <strain evidence="1">CBS 473.64</strain>
    </source>
</reference>
<protein>
    <submittedName>
        <fullName evidence="1">Uncharacterized protein</fullName>
    </submittedName>
</protein>
<evidence type="ECO:0000313" key="1">
    <source>
        <dbReference type="EMBL" id="KAF2636789.1"/>
    </source>
</evidence>
<dbReference type="AlphaFoldDB" id="A0A6A6RMA0"/>
<proteinExistence type="predicted"/>
<accession>A0A6A6RMA0</accession>
<sequence>MNRRGRASRDLDGRWGNVRALCSAPGGRRKARVWLLCIVCRTGSYGRGCIDKVVPHRQASAACLEILSELRPVSSTAPAPPALERSPNSLYIHSSTQCLDVPVAAAGVKVRTCLHTAFAPSRHTNAVQCSFPRSTSSSSCCRRAPSCQYGCTRTWGCGSRASSGCVRHQPDVKQREERLLTMAGLRRVHEPGH</sequence>
<dbReference type="EMBL" id="MU006796">
    <property type="protein sequence ID" value="KAF2636789.1"/>
    <property type="molecule type" value="Genomic_DNA"/>
</dbReference>